<dbReference type="HOGENOM" id="CLU_2723238_0_0_1"/>
<feature type="region of interest" description="Disordered" evidence="1">
    <location>
        <begin position="52"/>
        <end position="72"/>
    </location>
</feature>
<dbReference type="Proteomes" id="UP000054217">
    <property type="component" value="Unassembled WGS sequence"/>
</dbReference>
<dbReference type="InParanoid" id="A0A0C3KNB3"/>
<reference evidence="3" key="2">
    <citation type="submission" date="2015-01" db="EMBL/GenBank/DDBJ databases">
        <title>Evolutionary Origins and Diversification of the Mycorrhizal Mutualists.</title>
        <authorList>
            <consortium name="DOE Joint Genome Institute"/>
            <consortium name="Mycorrhizal Genomics Consortium"/>
            <person name="Kohler A."/>
            <person name="Kuo A."/>
            <person name="Nagy L.G."/>
            <person name="Floudas D."/>
            <person name="Copeland A."/>
            <person name="Barry K.W."/>
            <person name="Cichocki N."/>
            <person name="Veneault-Fourrey C."/>
            <person name="LaButti K."/>
            <person name="Lindquist E.A."/>
            <person name="Lipzen A."/>
            <person name="Lundell T."/>
            <person name="Morin E."/>
            <person name="Murat C."/>
            <person name="Riley R."/>
            <person name="Ohm R."/>
            <person name="Sun H."/>
            <person name="Tunlid A."/>
            <person name="Henrissat B."/>
            <person name="Grigoriev I.V."/>
            <person name="Hibbett D.S."/>
            <person name="Martin F."/>
        </authorList>
    </citation>
    <scope>NUCLEOTIDE SEQUENCE [LARGE SCALE GENOMIC DNA]</scope>
    <source>
        <strain evidence="3">Marx 270</strain>
    </source>
</reference>
<gene>
    <name evidence="2" type="ORF">M404DRAFT_832237</name>
</gene>
<organism evidence="2 3">
    <name type="scientific">Pisolithus tinctorius Marx 270</name>
    <dbReference type="NCBI Taxonomy" id="870435"/>
    <lineage>
        <taxon>Eukaryota</taxon>
        <taxon>Fungi</taxon>
        <taxon>Dikarya</taxon>
        <taxon>Basidiomycota</taxon>
        <taxon>Agaricomycotina</taxon>
        <taxon>Agaricomycetes</taxon>
        <taxon>Agaricomycetidae</taxon>
        <taxon>Boletales</taxon>
        <taxon>Sclerodermatineae</taxon>
        <taxon>Pisolithaceae</taxon>
        <taxon>Pisolithus</taxon>
    </lineage>
</organism>
<protein>
    <submittedName>
        <fullName evidence="2">Uncharacterized protein</fullName>
    </submittedName>
</protein>
<dbReference type="EMBL" id="KN831950">
    <property type="protein sequence ID" value="KIO11082.1"/>
    <property type="molecule type" value="Genomic_DNA"/>
</dbReference>
<accession>A0A0C3KNB3</accession>
<sequence>MMTSTFSSCHVKWSPTPLPDGCCFVSVGRSPGDESFPSSDSITAASECPASCGRARDLSSSSTIILPDDPGR</sequence>
<evidence type="ECO:0000256" key="1">
    <source>
        <dbReference type="SAM" id="MobiDB-lite"/>
    </source>
</evidence>
<proteinExistence type="predicted"/>
<evidence type="ECO:0000313" key="2">
    <source>
        <dbReference type="EMBL" id="KIO11082.1"/>
    </source>
</evidence>
<dbReference type="AlphaFoldDB" id="A0A0C3KNB3"/>
<name>A0A0C3KNB3_PISTI</name>
<keyword evidence="3" id="KW-1185">Reference proteome</keyword>
<evidence type="ECO:0000313" key="3">
    <source>
        <dbReference type="Proteomes" id="UP000054217"/>
    </source>
</evidence>
<reference evidence="2 3" key="1">
    <citation type="submission" date="2014-04" db="EMBL/GenBank/DDBJ databases">
        <authorList>
            <consortium name="DOE Joint Genome Institute"/>
            <person name="Kuo A."/>
            <person name="Kohler A."/>
            <person name="Costa M.D."/>
            <person name="Nagy L.G."/>
            <person name="Floudas D."/>
            <person name="Copeland A."/>
            <person name="Barry K.W."/>
            <person name="Cichocki N."/>
            <person name="Veneault-Fourrey C."/>
            <person name="LaButti K."/>
            <person name="Lindquist E.A."/>
            <person name="Lipzen A."/>
            <person name="Lundell T."/>
            <person name="Morin E."/>
            <person name="Murat C."/>
            <person name="Sun H."/>
            <person name="Tunlid A."/>
            <person name="Henrissat B."/>
            <person name="Grigoriev I.V."/>
            <person name="Hibbett D.S."/>
            <person name="Martin F."/>
            <person name="Nordberg H.P."/>
            <person name="Cantor M.N."/>
            <person name="Hua S.X."/>
        </authorList>
    </citation>
    <scope>NUCLEOTIDE SEQUENCE [LARGE SCALE GENOMIC DNA]</scope>
    <source>
        <strain evidence="2 3">Marx 270</strain>
    </source>
</reference>